<proteinExistence type="predicted"/>
<evidence type="ECO:0000313" key="3">
    <source>
        <dbReference type="Proteomes" id="UP000799750"/>
    </source>
</evidence>
<feature type="region of interest" description="Disordered" evidence="1">
    <location>
        <begin position="71"/>
        <end position="129"/>
    </location>
</feature>
<dbReference type="EMBL" id="MU004188">
    <property type="protein sequence ID" value="KAF2495983.1"/>
    <property type="molecule type" value="Genomic_DNA"/>
</dbReference>
<evidence type="ECO:0000256" key="1">
    <source>
        <dbReference type="SAM" id="MobiDB-lite"/>
    </source>
</evidence>
<gene>
    <name evidence="2" type="ORF">BU16DRAFT_560836</name>
</gene>
<feature type="compositionally biased region" description="Low complexity" evidence="1">
    <location>
        <begin position="96"/>
        <end position="105"/>
    </location>
</feature>
<reference evidence="2" key="1">
    <citation type="journal article" date="2020" name="Stud. Mycol.">
        <title>101 Dothideomycetes genomes: a test case for predicting lifestyles and emergence of pathogens.</title>
        <authorList>
            <person name="Haridas S."/>
            <person name="Albert R."/>
            <person name="Binder M."/>
            <person name="Bloem J."/>
            <person name="Labutti K."/>
            <person name="Salamov A."/>
            <person name="Andreopoulos B."/>
            <person name="Baker S."/>
            <person name="Barry K."/>
            <person name="Bills G."/>
            <person name="Bluhm B."/>
            <person name="Cannon C."/>
            <person name="Castanera R."/>
            <person name="Culley D."/>
            <person name="Daum C."/>
            <person name="Ezra D."/>
            <person name="Gonzalez J."/>
            <person name="Henrissat B."/>
            <person name="Kuo A."/>
            <person name="Liang C."/>
            <person name="Lipzen A."/>
            <person name="Lutzoni F."/>
            <person name="Magnuson J."/>
            <person name="Mondo S."/>
            <person name="Nolan M."/>
            <person name="Ohm R."/>
            <person name="Pangilinan J."/>
            <person name="Park H.-J."/>
            <person name="Ramirez L."/>
            <person name="Alfaro M."/>
            <person name="Sun H."/>
            <person name="Tritt A."/>
            <person name="Yoshinaga Y."/>
            <person name="Zwiers L.-H."/>
            <person name="Turgeon B."/>
            <person name="Goodwin S."/>
            <person name="Spatafora J."/>
            <person name="Crous P."/>
            <person name="Grigoriev I."/>
        </authorList>
    </citation>
    <scope>NUCLEOTIDE SEQUENCE</scope>
    <source>
        <strain evidence="2">CBS 269.34</strain>
    </source>
</reference>
<dbReference type="Proteomes" id="UP000799750">
    <property type="component" value="Unassembled WGS sequence"/>
</dbReference>
<organism evidence="2 3">
    <name type="scientific">Lophium mytilinum</name>
    <dbReference type="NCBI Taxonomy" id="390894"/>
    <lineage>
        <taxon>Eukaryota</taxon>
        <taxon>Fungi</taxon>
        <taxon>Dikarya</taxon>
        <taxon>Ascomycota</taxon>
        <taxon>Pezizomycotina</taxon>
        <taxon>Dothideomycetes</taxon>
        <taxon>Pleosporomycetidae</taxon>
        <taxon>Mytilinidiales</taxon>
        <taxon>Mytilinidiaceae</taxon>
        <taxon>Lophium</taxon>
    </lineage>
</organism>
<sequence>MFPDPIRFPPAPKYKRDCLDELAETTDPGNSGGRGSCDVIIGTLREYALSVSYWASYEVKIPEASCFEDSEFMGPSDWSRPDSSTPLRFRGGEDPSSVSKSSNMSGMCGSITMNSVTRSAEETPTPADE</sequence>
<name>A0A6A6QWC4_9PEZI</name>
<dbReference type="AlphaFoldDB" id="A0A6A6QWC4"/>
<keyword evidence="3" id="KW-1185">Reference proteome</keyword>
<accession>A0A6A6QWC4</accession>
<protein>
    <submittedName>
        <fullName evidence="2">Uncharacterized protein</fullName>
    </submittedName>
</protein>
<evidence type="ECO:0000313" key="2">
    <source>
        <dbReference type="EMBL" id="KAF2495983.1"/>
    </source>
</evidence>